<comment type="caution">
    <text evidence="1">The sequence shown here is derived from an EMBL/GenBank/DDBJ whole genome shotgun (WGS) entry which is preliminary data.</text>
</comment>
<evidence type="ECO:0000313" key="1">
    <source>
        <dbReference type="EMBL" id="GGG08628.1"/>
    </source>
</evidence>
<proteinExistence type="predicted"/>
<dbReference type="Gene3D" id="2.70.98.10">
    <property type="match status" value="1"/>
</dbReference>
<gene>
    <name evidence="1" type="ORF">GCM10010916_26860</name>
</gene>
<dbReference type="Proteomes" id="UP000644756">
    <property type="component" value="Unassembled WGS sequence"/>
</dbReference>
<dbReference type="EMBL" id="BMGR01000008">
    <property type="protein sequence ID" value="GGG08628.1"/>
    <property type="molecule type" value="Genomic_DNA"/>
</dbReference>
<protein>
    <recommendedName>
        <fullName evidence="3">DUF4432 domain-containing protein</fullName>
    </recommendedName>
</protein>
<reference evidence="1" key="2">
    <citation type="submission" date="2020-09" db="EMBL/GenBank/DDBJ databases">
        <authorList>
            <person name="Sun Q."/>
            <person name="Zhou Y."/>
        </authorList>
    </citation>
    <scope>NUCLEOTIDE SEQUENCE</scope>
    <source>
        <strain evidence="1">CGMCC 1.12987</strain>
    </source>
</reference>
<dbReference type="InterPro" id="IPR014718">
    <property type="entry name" value="GH-type_carb-bd"/>
</dbReference>
<evidence type="ECO:0000313" key="2">
    <source>
        <dbReference type="Proteomes" id="UP000644756"/>
    </source>
</evidence>
<evidence type="ECO:0008006" key="3">
    <source>
        <dbReference type="Google" id="ProtNLM"/>
    </source>
</evidence>
<dbReference type="InterPro" id="IPR027839">
    <property type="entry name" value="DUF4432"/>
</dbReference>
<dbReference type="GO" id="GO:0030246">
    <property type="term" value="F:carbohydrate binding"/>
    <property type="evidence" value="ECO:0007669"/>
    <property type="project" value="InterPro"/>
</dbReference>
<reference evidence="1" key="1">
    <citation type="journal article" date="2014" name="Int. J. Syst. Evol. Microbiol.">
        <title>Complete genome sequence of Corynebacterium casei LMG S-19264T (=DSM 44701T), isolated from a smear-ripened cheese.</title>
        <authorList>
            <consortium name="US DOE Joint Genome Institute (JGI-PGF)"/>
            <person name="Walter F."/>
            <person name="Albersmeier A."/>
            <person name="Kalinowski J."/>
            <person name="Ruckert C."/>
        </authorList>
    </citation>
    <scope>NUCLEOTIDE SEQUENCE</scope>
    <source>
        <strain evidence="1">CGMCC 1.12987</strain>
    </source>
</reference>
<dbReference type="AlphaFoldDB" id="A0A917D2H2"/>
<dbReference type="RefSeq" id="WP_188531567.1">
    <property type="nucleotide sequence ID" value="NZ_BMGR01000008.1"/>
</dbReference>
<sequence length="373" mass="41213">METTVKLRLNELPEQKTIDLPGGGYIEKRLFTDKYNKELTILTIYNGRMAFTVLPERGLEIGDIVVDGETMSWERSGHYLLHPDHADLQARNGIGWLDGFYSAVAVIGPELFGTPGEGLTLHGTGSYSPAVAESVHISCTGEDIVVEGKAVVRGCSGSSVFEKEIKMVTKKDASLILREETTWNCSDAEQTLDDGYHIQLSGRYMHDGGRYVLPAPSRTLLLRDSAPPEADPLRIYPISQGKRPIRCYQYVPQPVIGMDQLGELAPFVQQLRQRHGVTAEMMVNDRKDAAGFVIRALDDFSKSLIAKEIDESFMFSFEPCRTRPNRMSQKHIDGEAFVLQPGHSAVTQCIIGVTRDAAMIGALAQAITLAARK</sequence>
<dbReference type="Pfam" id="PF14486">
    <property type="entry name" value="DUF4432"/>
    <property type="match status" value="1"/>
</dbReference>
<organism evidence="1 2">
    <name type="scientific">Paenibacillus abyssi</name>
    <dbReference type="NCBI Taxonomy" id="1340531"/>
    <lineage>
        <taxon>Bacteria</taxon>
        <taxon>Bacillati</taxon>
        <taxon>Bacillota</taxon>
        <taxon>Bacilli</taxon>
        <taxon>Bacillales</taxon>
        <taxon>Paenibacillaceae</taxon>
        <taxon>Paenibacillus</taxon>
    </lineage>
</organism>
<name>A0A917D2H2_9BACL</name>
<keyword evidence="2" id="KW-1185">Reference proteome</keyword>
<accession>A0A917D2H2</accession>